<dbReference type="InterPro" id="IPR043129">
    <property type="entry name" value="ATPase_NBD"/>
</dbReference>
<comment type="caution">
    <text evidence="2">The sequence shown here is derived from an EMBL/GenBank/DDBJ whole genome shotgun (WGS) entry which is preliminary data.</text>
</comment>
<dbReference type="Pfam" id="PF00022">
    <property type="entry name" value="Actin"/>
    <property type="match status" value="1"/>
</dbReference>
<dbReference type="VEuPathDB" id="TriTrypDB:TRSC58_03878"/>
<dbReference type="InterPro" id="IPR004000">
    <property type="entry name" value="Actin"/>
</dbReference>
<dbReference type="Gene3D" id="3.30.420.40">
    <property type="match status" value="2"/>
</dbReference>
<dbReference type="Proteomes" id="UP000283634">
    <property type="component" value="Unassembled WGS sequence"/>
</dbReference>
<accession>A0A3R7M3Y4</accession>
<protein>
    <submittedName>
        <fullName evidence="2">Actin-like protein</fullName>
    </submittedName>
</protein>
<evidence type="ECO:0000313" key="2">
    <source>
        <dbReference type="EMBL" id="RNF08587.1"/>
    </source>
</evidence>
<gene>
    <name evidence="2" type="ORF">TraAM80_02696</name>
</gene>
<dbReference type="GeneID" id="40326629"/>
<dbReference type="SMART" id="SM00268">
    <property type="entry name" value="ACTIN"/>
    <property type="match status" value="1"/>
</dbReference>
<keyword evidence="3" id="KW-1185">Reference proteome</keyword>
<comment type="similarity">
    <text evidence="1">Belongs to the actin family.</text>
</comment>
<dbReference type="OMA" id="LYCMRPS"/>
<dbReference type="EMBL" id="MKGL01000063">
    <property type="protein sequence ID" value="RNF08587.1"/>
    <property type="molecule type" value="Genomic_DNA"/>
</dbReference>
<evidence type="ECO:0000313" key="3">
    <source>
        <dbReference type="Proteomes" id="UP000283634"/>
    </source>
</evidence>
<dbReference type="RefSeq" id="XP_029240491.1">
    <property type="nucleotide sequence ID" value="XM_029379692.1"/>
</dbReference>
<dbReference type="PANTHER" id="PTHR11937">
    <property type="entry name" value="ACTIN"/>
    <property type="match status" value="1"/>
</dbReference>
<reference evidence="2 3" key="1">
    <citation type="journal article" date="2018" name="BMC Genomics">
        <title>Genomic comparison of Trypanosoma conorhini and Trypanosoma rangeli to Trypanosoma cruzi strains of high and low virulence.</title>
        <authorList>
            <person name="Bradwell K.R."/>
            <person name="Koparde V.N."/>
            <person name="Matveyev A.V."/>
            <person name="Serrano M.G."/>
            <person name="Alves J.M."/>
            <person name="Parikh H."/>
            <person name="Huang B."/>
            <person name="Lee V."/>
            <person name="Espinosa-Alvarez O."/>
            <person name="Ortiz P.A."/>
            <person name="Costa-Martins A.G."/>
            <person name="Teixeira M.M."/>
            <person name="Buck G.A."/>
        </authorList>
    </citation>
    <scope>NUCLEOTIDE SEQUENCE [LARGE SCALE GENOMIC DNA]</scope>
    <source>
        <strain evidence="2 3">AM80</strain>
    </source>
</reference>
<evidence type="ECO:0000256" key="1">
    <source>
        <dbReference type="RuleBase" id="RU000487"/>
    </source>
</evidence>
<organism evidence="2 3">
    <name type="scientific">Trypanosoma rangeli</name>
    <dbReference type="NCBI Taxonomy" id="5698"/>
    <lineage>
        <taxon>Eukaryota</taxon>
        <taxon>Discoba</taxon>
        <taxon>Euglenozoa</taxon>
        <taxon>Kinetoplastea</taxon>
        <taxon>Metakinetoplastina</taxon>
        <taxon>Trypanosomatida</taxon>
        <taxon>Trypanosomatidae</taxon>
        <taxon>Trypanosoma</taxon>
        <taxon>Herpetosoma</taxon>
    </lineage>
</organism>
<dbReference type="Gene3D" id="3.90.640.10">
    <property type="entry name" value="Actin, Chain A, domain 4"/>
    <property type="match status" value="1"/>
</dbReference>
<name>A0A3R7M3Y4_TRYRA</name>
<proteinExistence type="inferred from homology"/>
<dbReference type="AlphaFoldDB" id="A0A3R7M3Y4"/>
<dbReference type="OrthoDB" id="5132116at2759"/>
<dbReference type="SUPFAM" id="SSF53067">
    <property type="entry name" value="Actin-like ATPase domain"/>
    <property type="match status" value="1"/>
</dbReference>
<sequence>MAVVELGWTTRAGYIGDAKCTRQFPSIRCNAEPTETGLPSTLMAVDATGVDSLQPMWTLHALEQRMSQHMEYLQHIMGKQLQCYEDDPLMLVLPEIWHDRFDLMRSLFRAVLELGFTSALYCCRPSVAWTLASGRTSAVVLDVGHNQATTTAVLDGYALRGSVASNSLAGSAVTRRLKELLEMEQLEALESVRHYRVSSSRQWALEDVLNDIKRMACCVCVGRPPLLQKEEPLVLRAPDGSSVTVSAAARTEPYEMLFLPPTPSGGSLTDLLVSCKQSLDPEWQQQAVPHVVCGGTVQAPGFCERLIKEVQKMDSCYFRYEKEGSFHLSCAVDGAWTGASLAAASSSFAPFWVTRADLEEEGDSVLYRKLLY</sequence>